<proteinExistence type="predicted"/>
<evidence type="ECO:0000256" key="1">
    <source>
        <dbReference type="SAM" id="Phobius"/>
    </source>
</evidence>
<keyword evidence="1" id="KW-1133">Transmembrane helix</keyword>
<reference evidence="2 3" key="1">
    <citation type="submission" date="2023-08" db="EMBL/GenBank/DDBJ databases">
        <title>Complete genome sequence of Geobacillus thermodenitrificans K1041, a genetically tractable strain representative of the genus Geobacillus.</title>
        <authorList>
            <person name="Kani S."/>
            <person name="Suzuki H."/>
        </authorList>
    </citation>
    <scope>NUCLEOTIDE SEQUENCE [LARGE SCALE GENOMIC DNA]</scope>
    <source>
        <strain evidence="2 3">K1041</strain>
    </source>
</reference>
<feature type="transmembrane region" description="Helical" evidence="1">
    <location>
        <begin position="29"/>
        <end position="49"/>
    </location>
</feature>
<name>A0ABY9QEP6_GEOTD</name>
<dbReference type="Proteomes" id="UP001297580">
    <property type="component" value="Chromosome"/>
</dbReference>
<accession>A0ABY9QEP6</accession>
<dbReference type="RefSeq" id="WP_216361405.1">
    <property type="nucleotide sequence ID" value="NZ_CP017690.1"/>
</dbReference>
<organism evidence="2 3">
    <name type="scientific">Geobacillus thermodenitrificans</name>
    <dbReference type="NCBI Taxonomy" id="33940"/>
    <lineage>
        <taxon>Bacteria</taxon>
        <taxon>Bacillati</taxon>
        <taxon>Bacillota</taxon>
        <taxon>Bacilli</taxon>
        <taxon>Bacillales</taxon>
        <taxon>Anoxybacillaceae</taxon>
        <taxon>Geobacillus</taxon>
    </lineage>
</organism>
<gene>
    <name evidence="2" type="ORF">HSX42_03995</name>
</gene>
<keyword evidence="1" id="KW-0812">Transmembrane</keyword>
<keyword evidence="1" id="KW-0472">Membrane</keyword>
<dbReference type="EMBL" id="CP133461">
    <property type="protein sequence ID" value="WMV76950.1"/>
    <property type="molecule type" value="Genomic_DNA"/>
</dbReference>
<keyword evidence="3" id="KW-1185">Reference proteome</keyword>
<evidence type="ECO:0000313" key="2">
    <source>
        <dbReference type="EMBL" id="WMV76950.1"/>
    </source>
</evidence>
<evidence type="ECO:0000313" key="3">
    <source>
        <dbReference type="Proteomes" id="UP001297580"/>
    </source>
</evidence>
<sequence length="51" mass="5011">MAAPARIALVASTLGRPSAEGETMRLVGPIVGVALVIIVLGVLIGRAAAGM</sequence>
<protein>
    <submittedName>
        <fullName evidence="2">Uncharacterized protein</fullName>
    </submittedName>
</protein>